<accession>A0A2V0RAM1</accession>
<sequence>MYQPTGGDPVKRHDVGPFLQKYIQYDDPIGKSFGNVPRLITSLKGREREFERESHEMLVSLLPGLRQANRGDRSTLVGWVPDFWRTLEVLAQVRPGYPRVRELVSGVVRVYPNFWNRYDALVTASKATGDKLFDTATPRPGGASDKGTTRWLVDYLAQLRSEKESSITGRKVA</sequence>
<protein>
    <submittedName>
        <fullName evidence="1">Uncharacterized protein</fullName>
    </submittedName>
</protein>
<reference evidence="1" key="1">
    <citation type="submission" date="2017-04" db="EMBL/GenBank/DDBJ databases">
        <title>Unveiling RNA virosphere associated with marine microorganisms.</title>
        <authorList>
            <person name="Urayama S."/>
            <person name="Takaki Y."/>
            <person name="Nishi S."/>
            <person name="Yoshida Y."/>
            <person name="Deguchi S."/>
            <person name="Takai K."/>
            <person name="Nunoura T."/>
        </authorList>
    </citation>
    <scope>NUCLEOTIDE SEQUENCE</scope>
</reference>
<proteinExistence type="predicted"/>
<comment type="caution">
    <text evidence="1">The sequence shown here is derived from an EMBL/GenBank/DDBJ whole genome shotgun (WGS) entry which is preliminary data.</text>
</comment>
<name>A0A2V0RAM1_9ZZZZ</name>
<dbReference type="EMBL" id="BDQA01000683">
    <property type="protein sequence ID" value="GBH22137.1"/>
    <property type="molecule type" value="Genomic_RNA"/>
</dbReference>
<organism evidence="1">
    <name type="scientific">viral metagenome</name>
    <dbReference type="NCBI Taxonomy" id="1070528"/>
    <lineage>
        <taxon>unclassified sequences</taxon>
        <taxon>metagenomes</taxon>
        <taxon>organismal metagenomes</taxon>
    </lineage>
</organism>
<evidence type="ECO:0000313" key="1">
    <source>
        <dbReference type="EMBL" id="GBH22137.1"/>
    </source>
</evidence>
<dbReference type="AlphaFoldDB" id="A0A2V0RAM1"/>